<sequence>MSSKASESYSHVADLKLRASLGESGGERGTWKRREEDEEKMKRHLEEKKRRKKDEQNPSPCGSANFVSWIGISCVKPMAHQHSPGEGPQQILGSGEAWGRA</sequence>
<reference evidence="3" key="1">
    <citation type="submission" date="2017-11" db="EMBL/GenBank/DDBJ databases">
        <authorList>
            <person name="Lima N.C."/>
            <person name="Parody-Merino A.M."/>
            <person name="Battley P.F."/>
            <person name="Fidler A.E."/>
            <person name="Prosdocimi F."/>
        </authorList>
    </citation>
    <scope>NUCLEOTIDE SEQUENCE [LARGE SCALE GENOMIC DNA]</scope>
</reference>
<evidence type="ECO:0000313" key="2">
    <source>
        <dbReference type="EMBL" id="PKU46904.1"/>
    </source>
</evidence>
<dbReference type="AlphaFoldDB" id="A0A2I0ULH9"/>
<accession>A0A2I0ULH9</accession>
<evidence type="ECO:0000256" key="1">
    <source>
        <dbReference type="SAM" id="MobiDB-lite"/>
    </source>
</evidence>
<organism evidence="2 3">
    <name type="scientific">Limosa lapponica baueri</name>
    <dbReference type="NCBI Taxonomy" id="1758121"/>
    <lineage>
        <taxon>Eukaryota</taxon>
        <taxon>Metazoa</taxon>
        <taxon>Chordata</taxon>
        <taxon>Craniata</taxon>
        <taxon>Vertebrata</taxon>
        <taxon>Euteleostomi</taxon>
        <taxon>Archelosauria</taxon>
        <taxon>Archosauria</taxon>
        <taxon>Dinosauria</taxon>
        <taxon>Saurischia</taxon>
        <taxon>Theropoda</taxon>
        <taxon>Coelurosauria</taxon>
        <taxon>Aves</taxon>
        <taxon>Neognathae</taxon>
        <taxon>Neoaves</taxon>
        <taxon>Charadriiformes</taxon>
        <taxon>Scolopacidae</taxon>
        <taxon>Limosa</taxon>
    </lineage>
</organism>
<keyword evidence="3" id="KW-1185">Reference proteome</keyword>
<evidence type="ECO:0000313" key="3">
    <source>
        <dbReference type="Proteomes" id="UP000233556"/>
    </source>
</evidence>
<dbReference type="Proteomes" id="UP000233556">
    <property type="component" value="Unassembled WGS sequence"/>
</dbReference>
<protein>
    <submittedName>
        <fullName evidence="2">Uncharacterized protein</fullName>
    </submittedName>
</protein>
<dbReference type="EMBL" id="KZ505695">
    <property type="protein sequence ID" value="PKU46904.1"/>
    <property type="molecule type" value="Genomic_DNA"/>
</dbReference>
<feature type="region of interest" description="Disordered" evidence="1">
    <location>
        <begin position="1"/>
        <end position="63"/>
    </location>
</feature>
<proteinExistence type="predicted"/>
<gene>
    <name evidence="2" type="ORF">llap_2798</name>
</gene>
<feature type="region of interest" description="Disordered" evidence="1">
    <location>
        <begin position="78"/>
        <end position="101"/>
    </location>
</feature>
<reference evidence="3" key="2">
    <citation type="submission" date="2017-12" db="EMBL/GenBank/DDBJ databases">
        <title>Genome sequence of the Bar-tailed Godwit (Limosa lapponica baueri).</title>
        <authorList>
            <person name="Lima N.C.B."/>
            <person name="Parody-Merino A.M."/>
            <person name="Battley P.F."/>
            <person name="Fidler A.E."/>
            <person name="Prosdocimi F."/>
        </authorList>
    </citation>
    <scope>NUCLEOTIDE SEQUENCE [LARGE SCALE GENOMIC DNA]</scope>
</reference>
<feature type="compositionally biased region" description="Basic and acidic residues" evidence="1">
    <location>
        <begin position="25"/>
        <end position="56"/>
    </location>
</feature>
<name>A0A2I0ULH9_LIMLA</name>